<dbReference type="Gene3D" id="3.30.420.10">
    <property type="entry name" value="Ribonuclease H-like superfamily/Ribonuclease H"/>
    <property type="match status" value="1"/>
</dbReference>
<dbReference type="HOGENOM" id="CLU_033666_6_1_1"/>
<evidence type="ECO:0000313" key="3">
    <source>
        <dbReference type="EMBL" id="KIJ10748.1"/>
    </source>
</evidence>
<organism evidence="3 4">
    <name type="scientific">Paxillus involutus ATCC 200175</name>
    <dbReference type="NCBI Taxonomy" id="664439"/>
    <lineage>
        <taxon>Eukaryota</taxon>
        <taxon>Fungi</taxon>
        <taxon>Dikarya</taxon>
        <taxon>Basidiomycota</taxon>
        <taxon>Agaricomycotina</taxon>
        <taxon>Agaricomycetes</taxon>
        <taxon>Agaricomycetidae</taxon>
        <taxon>Boletales</taxon>
        <taxon>Paxilineae</taxon>
        <taxon>Paxillaceae</taxon>
        <taxon>Paxillus</taxon>
    </lineage>
</organism>
<reference evidence="3 4" key="1">
    <citation type="submission" date="2014-06" db="EMBL/GenBank/DDBJ databases">
        <authorList>
            <consortium name="DOE Joint Genome Institute"/>
            <person name="Kuo A."/>
            <person name="Kohler A."/>
            <person name="Nagy L.G."/>
            <person name="Floudas D."/>
            <person name="Copeland A."/>
            <person name="Barry K.W."/>
            <person name="Cichocki N."/>
            <person name="Veneault-Fourrey C."/>
            <person name="LaButti K."/>
            <person name="Lindquist E.A."/>
            <person name="Lipzen A."/>
            <person name="Lundell T."/>
            <person name="Morin E."/>
            <person name="Murat C."/>
            <person name="Sun H."/>
            <person name="Tunlid A."/>
            <person name="Henrissat B."/>
            <person name="Grigoriev I.V."/>
            <person name="Hibbett D.S."/>
            <person name="Martin F."/>
            <person name="Nordberg H.P."/>
            <person name="Cantor M.N."/>
            <person name="Hua S.X."/>
        </authorList>
    </citation>
    <scope>NUCLEOTIDE SEQUENCE [LARGE SCALE GENOMIC DNA]</scope>
    <source>
        <strain evidence="3 4">ATCC 200175</strain>
    </source>
</reference>
<accession>A0A0C9TJ51</accession>
<sequence length="127" mass="15003">MKFGGGSLMMWGCMIWKGAGMACKIDGRMDADLYVQILEDELQQSLEYFNKSPEDILFQQDNDPHKQEDHDYEVMVWPAQSPDLNPIEHLWFILKRRLAEYPEPPKGIAELWERVEREWERIEAVTC</sequence>
<evidence type="ECO:0000259" key="2">
    <source>
        <dbReference type="Pfam" id="PF13358"/>
    </source>
</evidence>
<feature type="signal peptide" evidence="1">
    <location>
        <begin position="1"/>
        <end position="22"/>
    </location>
</feature>
<dbReference type="InterPro" id="IPR038717">
    <property type="entry name" value="Tc1-like_DDE_dom"/>
</dbReference>
<evidence type="ECO:0000313" key="4">
    <source>
        <dbReference type="Proteomes" id="UP000053647"/>
    </source>
</evidence>
<dbReference type="EMBL" id="KN819397">
    <property type="protein sequence ID" value="KIJ10748.1"/>
    <property type="molecule type" value="Genomic_DNA"/>
</dbReference>
<proteinExistence type="predicted"/>
<dbReference type="GO" id="GO:0003676">
    <property type="term" value="F:nucleic acid binding"/>
    <property type="evidence" value="ECO:0007669"/>
    <property type="project" value="InterPro"/>
</dbReference>
<feature type="chain" id="PRO_5002213772" description="Tc1-like transposase DDE domain-containing protein" evidence="1">
    <location>
        <begin position="23"/>
        <end position="127"/>
    </location>
</feature>
<dbReference type="Proteomes" id="UP000053647">
    <property type="component" value="Unassembled WGS sequence"/>
</dbReference>
<reference evidence="4" key="2">
    <citation type="submission" date="2015-01" db="EMBL/GenBank/DDBJ databases">
        <title>Evolutionary Origins and Diversification of the Mycorrhizal Mutualists.</title>
        <authorList>
            <consortium name="DOE Joint Genome Institute"/>
            <consortium name="Mycorrhizal Genomics Consortium"/>
            <person name="Kohler A."/>
            <person name="Kuo A."/>
            <person name="Nagy L.G."/>
            <person name="Floudas D."/>
            <person name="Copeland A."/>
            <person name="Barry K.W."/>
            <person name="Cichocki N."/>
            <person name="Veneault-Fourrey C."/>
            <person name="LaButti K."/>
            <person name="Lindquist E.A."/>
            <person name="Lipzen A."/>
            <person name="Lundell T."/>
            <person name="Morin E."/>
            <person name="Murat C."/>
            <person name="Riley R."/>
            <person name="Ohm R."/>
            <person name="Sun H."/>
            <person name="Tunlid A."/>
            <person name="Henrissat B."/>
            <person name="Grigoriev I.V."/>
            <person name="Hibbett D.S."/>
            <person name="Martin F."/>
        </authorList>
    </citation>
    <scope>NUCLEOTIDE SEQUENCE [LARGE SCALE GENOMIC DNA]</scope>
    <source>
        <strain evidence="4">ATCC 200175</strain>
    </source>
</reference>
<dbReference type="InterPro" id="IPR036397">
    <property type="entry name" value="RNaseH_sf"/>
</dbReference>
<keyword evidence="4" id="KW-1185">Reference proteome</keyword>
<name>A0A0C9TJ51_PAXIN</name>
<dbReference type="Pfam" id="PF13358">
    <property type="entry name" value="DDE_3"/>
    <property type="match status" value="1"/>
</dbReference>
<keyword evidence="1" id="KW-0732">Signal</keyword>
<dbReference type="OrthoDB" id="2683046at2759"/>
<protein>
    <recommendedName>
        <fullName evidence="2">Tc1-like transposase DDE domain-containing protein</fullName>
    </recommendedName>
</protein>
<dbReference type="AlphaFoldDB" id="A0A0C9TJ51"/>
<gene>
    <name evidence="3" type="ORF">PAXINDRAFT_16294</name>
</gene>
<evidence type="ECO:0000256" key="1">
    <source>
        <dbReference type="SAM" id="SignalP"/>
    </source>
</evidence>
<feature type="domain" description="Tc1-like transposase DDE" evidence="2">
    <location>
        <begin position="12"/>
        <end position="100"/>
    </location>
</feature>